<proteinExistence type="predicted"/>
<accession>A0A1X2Z1C1</accession>
<evidence type="ECO:0000313" key="2">
    <source>
        <dbReference type="Proteomes" id="UP000193377"/>
    </source>
</evidence>
<evidence type="ECO:0000313" key="1">
    <source>
        <dbReference type="EMBL" id="OSG88200.1"/>
    </source>
</evidence>
<dbReference type="RefSeq" id="WP_085393091.1">
    <property type="nucleotide sequence ID" value="NZ_LNKD01000001.1"/>
</dbReference>
<dbReference type="EMBL" id="LNKD01000001">
    <property type="protein sequence ID" value="OSG88200.1"/>
    <property type="molecule type" value="Genomic_DNA"/>
</dbReference>
<sequence length="158" mass="18299">MSETQYEEPVYVVSKRRRASEAVVHMPDCEKIHHQVEQDVRPEVYRETRVPAYIRFVANYMTLTELRNIGFRYHPCGYCQPPVPTVDGPTVRVKARNLNVTHLGKEFIGRGVLESFSITGRLNDDGSRTVTVDVSFGGVHYRFDPETQLEYLRPNQKR</sequence>
<name>A0A1X2Z1C1_BIFAD</name>
<comment type="caution">
    <text evidence="1">The sequence shown here is derived from an EMBL/GenBank/DDBJ whole genome shotgun (WGS) entry which is preliminary data.</text>
</comment>
<dbReference type="AlphaFoldDB" id="A0A1X2Z1C1"/>
<reference evidence="1 2" key="1">
    <citation type="journal article" date="2016" name="Sci. Rep.">
        <title>Evaluation of genetic diversity among strains of the human gut commensal Bifidobacterium adolescentis.</title>
        <authorList>
            <person name="Duranti S."/>
            <person name="Milani C."/>
            <person name="Lugli G.A."/>
            <person name="Mancabelli L."/>
            <person name="Turroni F."/>
            <person name="Ferrario C."/>
            <person name="Mangifesta M."/>
            <person name="Viappiani A."/>
            <person name="Sanchez B."/>
            <person name="Margolles A."/>
            <person name="van Sinderen D."/>
            <person name="Ventura M."/>
        </authorList>
    </citation>
    <scope>NUCLEOTIDE SEQUENCE [LARGE SCALE GENOMIC DNA]</scope>
    <source>
        <strain evidence="1 2">487B</strain>
    </source>
</reference>
<protein>
    <submittedName>
        <fullName evidence="1">Uncharacterized protein</fullName>
    </submittedName>
</protein>
<organism evidence="1 2">
    <name type="scientific">Bifidobacterium adolescentis</name>
    <dbReference type="NCBI Taxonomy" id="1680"/>
    <lineage>
        <taxon>Bacteria</taxon>
        <taxon>Bacillati</taxon>
        <taxon>Actinomycetota</taxon>
        <taxon>Actinomycetes</taxon>
        <taxon>Bifidobacteriales</taxon>
        <taxon>Bifidobacteriaceae</taxon>
        <taxon>Bifidobacterium</taxon>
    </lineage>
</organism>
<dbReference type="Proteomes" id="UP000193377">
    <property type="component" value="Unassembled WGS sequence"/>
</dbReference>
<gene>
    <name evidence="1" type="ORF">B0487_1120</name>
</gene>